<evidence type="ECO:0000313" key="9">
    <source>
        <dbReference type="EMBL" id="MFB9784818.1"/>
    </source>
</evidence>
<dbReference type="CDD" id="cd06261">
    <property type="entry name" value="TM_PBP2"/>
    <property type="match status" value="1"/>
</dbReference>
<evidence type="ECO:0000256" key="7">
    <source>
        <dbReference type="RuleBase" id="RU363032"/>
    </source>
</evidence>
<keyword evidence="5 7" id="KW-1133">Transmembrane helix</keyword>
<dbReference type="InterPro" id="IPR000515">
    <property type="entry name" value="MetI-like"/>
</dbReference>
<feature type="transmembrane region" description="Helical" evidence="7">
    <location>
        <begin position="26"/>
        <end position="48"/>
    </location>
</feature>
<keyword evidence="3" id="KW-1003">Cell membrane</keyword>
<name>A0ABV5XRT3_9NOCA</name>
<comment type="caution">
    <text evidence="9">The sequence shown here is derived from an EMBL/GenBank/DDBJ whole genome shotgun (WGS) entry which is preliminary data.</text>
</comment>
<dbReference type="Pfam" id="PF00528">
    <property type="entry name" value="BPD_transp_1"/>
    <property type="match status" value="1"/>
</dbReference>
<dbReference type="Gene3D" id="1.10.3720.10">
    <property type="entry name" value="MetI-like"/>
    <property type="match status" value="1"/>
</dbReference>
<evidence type="ECO:0000256" key="6">
    <source>
        <dbReference type="ARBA" id="ARBA00023136"/>
    </source>
</evidence>
<evidence type="ECO:0000259" key="8">
    <source>
        <dbReference type="PROSITE" id="PS50928"/>
    </source>
</evidence>
<evidence type="ECO:0000313" key="10">
    <source>
        <dbReference type="Proteomes" id="UP001589587"/>
    </source>
</evidence>
<evidence type="ECO:0000256" key="4">
    <source>
        <dbReference type="ARBA" id="ARBA00022692"/>
    </source>
</evidence>
<dbReference type="PROSITE" id="PS50928">
    <property type="entry name" value="ABC_TM1"/>
    <property type="match status" value="1"/>
</dbReference>
<feature type="domain" description="ABC transmembrane type-1" evidence="8">
    <location>
        <begin position="85"/>
        <end position="273"/>
    </location>
</feature>
<feature type="transmembrane region" description="Helical" evidence="7">
    <location>
        <begin position="90"/>
        <end position="113"/>
    </location>
</feature>
<keyword evidence="6 7" id="KW-0472">Membrane</keyword>
<dbReference type="InterPro" id="IPR035906">
    <property type="entry name" value="MetI-like_sf"/>
</dbReference>
<accession>A0ABV5XRT3</accession>
<evidence type="ECO:0000256" key="5">
    <source>
        <dbReference type="ARBA" id="ARBA00022989"/>
    </source>
</evidence>
<keyword evidence="10" id="KW-1185">Reference proteome</keyword>
<dbReference type="PANTHER" id="PTHR43744">
    <property type="entry name" value="ABC TRANSPORTER PERMEASE PROTEIN MG189-RELATED-RELATED"/>
    <property type="match status" value="1"/>
</dbReference>
<feature type="transmembrane region" description="Helical" evidence="7">
    <location>
        <begin position="149"/>
        <end position="170"/>
    </location>
</feature>
<feature type="transmembrane region" description="Helical" evidence="7">
    <location>
        <begin position="120"/>
        <end position="143"/>
    </location>
</feature>
<gene>
    <name evidence="9" type="ORF">ACFFQ6_34515</name>
</gene>
<feature type="transmembrane region" description="Helical" evidence="7">
    <location>
        <begin position="196"/>
        <end position="220"/>
    </location>
</feature>
<reference evidence="9 10" key="1">
    <citation type="submission" date="2024-09" db="EMBL/GenBank/DDBJ databases">
        <authorList>
            <person name="Sun Q."/>
            <person name="Mori K."/>
        </authorList>
    </citation>
    <scope>NUCLEOTIDE SEQUENCE [LARGE SCALE GENOMIC DNA]</scope>
    <source>
        <strain evidence="9 10">JCM 11411</strain>
    </source>
</reference>
<dbReference type="EMBL" id="JBHMAS010000097">
    <property type="protein sequence ID" value="MFB9784818.1"/>
    <property type="molecule type" value="Genomic_DNA"/>
</dbReference>
<evidence type="ECO:0000256" key="1">
    <source>
        <dbReference type="ARBA" id="ARBA00004651"/>
    </source>
</evidence>
<comment type="similarity">
    <text evidence="7">Belongs to the binding-protein-dependent transport system permease family.</text>
</comment>
<evidence type="ECO:0000256" key="3">
    <source>
        <dbReference type="ARBA" id="ARBA00022475"/>
    </source>
</evidence>
<evidence type="ECO:0000256" key="2">
    <source>
        <dbReference type="ARBA" id="ARBA00022448"/>
    </source>
</evidence>
<comment type="subcellular location">
    <subcellularLocation>
        <location evidence="1 7">Cell membrane</location>
        <topology evidence="1 7">Multi-pass membrane protein</topology>
    </subcellularLocation>
</comment>
<dbReference type="SUPFAM" id="SSF161098">
    <property type="entry name" value="MetI-like"/>
    <property type="match status" value="1"/>
</dbReference>
<proteinExistence type="inferred from homology"/>
<feature type="transmembrane region" description="Helical" evidence="7">
    <location>
        <begin position="252"/>
        <end position="273"/>
    </location>
</feature>
<organism evidence="9 10">
    <name type="scientific">Rhodococcus baikonurensis</name>
    <dbReference type="NCBI Taxonomy" id="172041"/>
    <lineage>
        <taxon>Bacteria</taxon>
        <taxon>Bacillati</taxon>
        <taxon>Actinomycetota</taxon>
        <taxon>Actinomycetes</taxon>
        <taxon>Mycobacteriales</taxon>
        <taxon>Nocardiaceae</taxon>
        <taxon>Rhodococcus</taxon>
        <taxon>Rhodococcus erythropolis group</taxon>
    </lineage>
</organism>
<protein>
    <submittedName>
        <fullName evidence="9">Carbohydrate ABC transporter permease</fullName>
    </submittedName>
</protein>
<sequence>MTTDTTTRLDIAETGTARRTKPFRSVAGHLVLGAITVFSLVPIIWMYVTALRPRDDALAQSVLPTGISLDNLRAASDLLPLGGLIGNTTVMAAAVALFQLFSALLAAYAFGCWRFRGDRVLFLIFVATWLVPFQITMLPNYVLLSDLGWLNTLTGVIVPQITAPFAVLLLRQHMRSFPRELLDAARMDGRSHWNTLWTVVVPSMRGPLAALAILLFVTAWNEYFWPLLVLSDPASVAQIGLRSLITEAGTDYGAMMAAAGALCLPILAVYLVLQRQVVNAFVRSGLR</sequence>
<dbReference type="PANTHER" id="PTHR43744:SF8">
    <property type="entry name" value="SN-GLYCEROL-3-PHOSPHATE TRANSPORT SYSTEM PERMEASE PROTEIN UGPE"/>
    <property type="match status" value="1"/>
</dbReference>
<dbReference type="RefSeq" id="WP_366238544.1">
    <property type="nucleotide sequence ID" value="NZ_JBHMAS010000097.1"/>
</dbReference>
<keyword evidence="4 7" id="KW-0812">Transmembrane</keyword>
<keyword evidence="2 7" id="KW-0813">Transport</keyword>
<dbReference type="Proteomes" id="UP001589587">
    <property type="component" value="Unassembled WGS sequence"/>
</dbReference>